<name>A0A7W3QIU6_ACTNM</name>
<organism evidence="1 2">
    <name type="scientific">Actinomadura namibiensis</name>
    <dbReference type="NCBI Taxonomy" id="182080"/>
    <lineage>
        <taxon>Bacteria</taxon>
        <taxon>Bacillati</taxon>
        <taxon>Actinomycetota</taxon>
        <taxon>Actinomycetes</taxon>
        <taxon>Streptosporangiales</taxon>
        <taxon>Thermomonosporaceae</taxon>
        <taxon>Actinomadura</taxon>
    </lineage>
</organism>
<dbReference type="AlphaFoldDB" id="A0A7W3QIU6"/>
<gene>
    <name evidence="1" type="ORF">HNR61_000268</name>
</gene>
<comment type="caution">
    <text evidence="1">The sequence shown here is derived from an EMBL/GenBank/DDBJ whole genome shotgun (WGS) entry which is preliminary data.</text>
</comment>
<keyword evidence="2" id="KW-1185">Reference proteome</keyword>
<accession>A0A7W3QIU6</accession>
<evidence type="ECO:0000313" key="1">
    <source>
        <dbReference type="EMBL" id="MBA8948670.1"/>
    </source>
</evidence>
<protein>
    <recommendedName>
        <fullName evidence="3">PKD domain-containing protein</fullName>
    </recommendedName>
</protein>
<sequence>MCAPTGGADHCITVSVPAPVRTPTAAVAEMARDAIALPPPRPRTSPRGRTWVRFPTHLWIDGISWRTRSASVAVDGQAVTITGRPTHVTWDLGETTLTCDGPGVPYTRRATGASCAHAFARATPGPFAVTATVHYAVAWTCRGACDAPGGSFDPLPASGTVALRVSEIQTGTTP</sequence>
<evidence type="ECO:0000313" key="2">
    <source>
        <dbReference type="Proteomes" id="UP000572680"/>
    </source>
</evidence>
<proteinExistence type="predicted"/>
<dbReference type="Proteomes" id="UP000572680">
    <property type="component" value="Unassembled WGS sequence"/>
</dbReference>
<dbReference type="EMBL" id="JACJIA010000001">
    <property type="protein sequence ID" value="MBA8948670.1"/>
    <property type="molecule type" value="Genomic_DNA"/>
</dbReference>
<reference evidence="1 2" key="1">
    <citation type="submission" date="2020-08" db="EMBL/GenBank/DDBJ databases">
        <title>Genomic Encyclopedia of Type Strains, Phase IV (KMG-IV): sequencing the most valuable type-strain genomes for metagenomic binning, comparative biology and taxonomic classification.</title>
        <authorList>
            <person name="Goeker M."/>
        </authorList>
    </citation>
    <scope>NUCLEOTIDE SEQUENCE [LARGE SCALE GENOMIC DNA]</scope>
    <source>
        <strain evidence="1 2">DSM 44197</strain>
    </source>
</reference>
<dbReference type="RefSeq" id="WP_182841275.1">
    <property type="nucleotide sequence ID" value="NZ_BAAALP010000015.1"/>
</dbReference>
<evidence type="ECO:0008006" key="3">
    <source>
        <dbReference type="Google" id="ProtNLM"/>
    </source>
</evidence>